<comment type="caution">
    <text evidence="1">The sequence shown here is derived from an EMBL/GenBank/DDBJ whole genome shotgun (WGS) entry which is preliminary data.</text>
</comment>
<gene>
    <name evidence="1" type="ORF">ILUMI_16937</name>
</gene>
<evidence type="ECO:0000313" key="1">
    <source>
        <dbReference type="EMBL" id="KAF2889236.1"/>
    </source>
</evidence>
<name>A0A8K0CPA8_IGNLU</name>
<dbReference type="AlphaFoldDB" id="A0A8K0CPA8"/>
<feature type="non-terminal residue" evidence="1">
    <location>
        <position position="1"/>
    </location>
</feature>
<organism evidence="1 2">
    <name type="scientific">Ignelater luminosus</name>
    <name type="common">Cucubano</name>
    <name type="synonym">Pyrophorus luminosus</name>
    <dbReference type="NCBI Taxonomy" id="2038154"/>
    <lineage>
        <taxon>Eukaryota</taxon>
        <taxon>Metazoa</taxon>
        <taxon>Ecdysozoa</taxon>
        <taxon>Arthropoda</taxon>
        <taxon>Hexapoda</taxon>
        <taxon>Insecta</taxon>
        <taxon>Pterygota</taxon>
        <taxon>Neoptera</taxon>
        <taxon>Endopterygota</taxon>
        <taxon>Coleoptera</taxon>
        <taxon>Polyphaga</taxon>
        <taxon>Elateriformia</taxon>
        <taxon>Elateroidea</taxon>
        <taxon>Elateridae</taxon>
        <taxon>Agrypninae</taxon>
        <taxon>Pyrophorini</taxon>
        <taxon>Ignelater</taxon>
    </lineage>
</organism>
<protein>
    <submittedName>
        <fullName evidence="1">Uncharacterized protein</fullName>
    </submittedName>
</protein>
<dbReference type="OrthoDB" id="6764948at2759"/>
<reference evidence="1" key="1">
    <citation type="submission" date="2019-08" db="EMBL/GenBank/DDBJ databases">
        <title>The genome of the North American firefly Photinus pyralis.</title>
        <authorList>
            <consortium name="Photinus pyralis genome working group"/>
            <person name="Fallon T.R."/>
            <person name="Sander Lower S.E."/>
            <person name="Weng J.-K."/>
        </authorList>
    </citation>
    <scope>NUCLEOTIDE SEQUENCE</scope>
    <source>
        <strain evidence="1">TRF0915ILg1</strain>
        <tissue evidence="1">Whole body</tissue>
    </source>
</reference>
<dbReference type="Proteomes" id="UP000801492">
    <property type="component" value="Unassembled WGS sequence"/>
</dbReference>
<sequence>KYKKATSKEIYYDQHSQHCDLFKVGDSVWLQKEKGKLWVPEEIVGKAKTPRSYFVKDEFGRVLQQNSSFLKKQLSNTTAHWRAIDFDFDDAVEPSPSVSPVPEVSINGNNSVPLITRADRVINKPVRYRN</sequence>
<dbReference type="EMBL" id="VTPC01069295">
    <property type="protein sequence ID" value="KAF2889236.1"/>
    <property type="molecule type" value="Genomic_DNA"/>
</dbReference>
<evidence type="ECO:0000313" key="2">
    <source>
        <dbReference type="Proteomes" id="UP000801492"/>
    </source>
</evidence>
<keyword evidence="2" id="KW-1185">Reference proteome</keyword>
<proteinExistence type="predicted"/>
<accession>A0A8K0CPA8</accession>